<comment type="pathway">
    <text evidence="3">Amino-acid degradation; 4-aminobutanoate degradation.</text>
</comment>
<protein>
    <recommendedName>
        <fullName evidence="12">(S)-3-amino-2-methylpropionate transaminase</fullName>
        <ecNumber evidence="6">2.6.1.19</ecNumber>
        <ecNumber evidence="5">2.6.1.22</ecNumber>
    </recommendedName>
    <alternativeName>
        <fullName evidence="13">GABA aminotransferase</fullName>
    </alternativeName>
    <alternativeName>
        <fullName evidence="11">Gamma-amino-N-butyrate transaminase</fullName>
    </alternativeName>
    <alternativeName>
        <fullName evidence="15">Glutamate:succinic semialdehyde transaminase</fullName>
    </alternativeName>
    <alternativeName>
        <fullName evidence="10">L-AIBAT</fullName>
    </alternativeName>
</protein>
<dbReference type="EC" id="2.6.1.22" evidence="5"/>
<evidence type="ECO:0000256" key="16">
    <source>
        <dbReference type="RuleBase" id="RU003560"/>
    </source>
</evidence>
<dbReference type="InterPro" id="IPR015421">
    <property type="entry name" value="PyrdxlP-dep_Trfase_major"/>
</dbReference>
<comment type="similarity">
    <text evidence="4 16">Belongs to the class-III pyridoxal-phosphate-dependent aminotransferase family.</text>
</comment>
<organism evidence="17 18">
    <name type="scientific">Nocardioides koreensis</name>
    <dbReference type="NCBI Taxonomy" id="433651"/>
    <lineage>
        <taxon>Bacteria</taxon>
        <taxon>Bacillati</taxon>
        <taxon>Actinomycetota</taxon>
        <taxon>Actinomycetes</taxon>
        <taxon>Propionibacteriales</taxon>
        <taxon>Nocardioidaceae</taxon>
        <taxon>Nocardioides</taxon>
    </lineage>
</organism>
<dbReference type="RefSeq" id="WP_344152513.1">
    <property type="nucleotide sequence ID" value="NZ_BAAAQR010000007.1"/>
</dbReference>
<dbReference type="InterPro" id="IPR015424">
    <property type="entry name" value="PyrdxlP-dep_Trfase"/>
</dbReference>
<dbReference type="NCBIfam" id="TIGR00700">
    <property type="entry name" value="GABAtrnsam"/>
    <property type="match status" value="1"/>
</dbReference>
<evidence type="ECO:0000313" key="17">
    <source>
        <dbReference type="EMBL" id="GAA2147850.1"/>
    </source>
</evidence>
<dbReference type="EMBL" id="BAAAQR010000007">
    <property type="protein sequence ID" value="GAA2147850.1"/>
    <property type="molecule type" value="Genomic_DNA"/>
</dbReference>
<evidence type="ECO:0000256" key="14">
    <source>
        <dbReference type="ARBA" id="ARBA00048021"/>
    </source>
</evidence>
<dbReference type="PANTHER" id="PTHR11986">
    <property type="entry name" value="AMINOTRANSFERASE CLASS III"/>
    <property type="match status" value="1"/>
</dbReference>
<dbReference type="SUPFAM" id="SSF53383">
    <property type="entry name" value="PLP-dependent transferases"/>
    <property type="match status" value="1"/>
</dbReference>
<dbReference type="NCBIfam" id="NF004714">
    <property type="entry name" value="PRK06058.1"/>
    <property type="match status" value="1"/>
</dbReference>
<dbReference type="InterPro" id="IPR050103">
    <property type="entry name" value="Class-III_PLP-dep_AT"/>
</dbReference>
<dbReference type="EC" id="2.6.1.19" evidence="6"/>
<dbReference type="PANTHER" id="PTHR11986:SF58">
    <property type="entry name" value="LEUCINE_METHIONINE RACEMASE"/>
    <property type="match status" value="1"/>
</dbReference>
<dbReference type="Gene3D" id="3.90.1150.10">
    <property type="entry name" value="Aspartate Aminotransferase, domain 1"/>
    <property type="match status" value="1"/>
</dbReference>
<evidence type="ECO:0000256" key="3">
    <source>
        <dbReference type="ARBA" id="ARBA00005176"/>
    </source>
</evidence>
<evidence type="ECO:0000256" key="11">
    <source>
        <dbReference type="ARBA" id="ARBA00030204"/>
    </source>
</evidence>
<name>A0ABN2ZV99_9ACTN</name>
<evidence type="ECO:0000256" key="7">
    <source>
        <dbReference type="ARBA" id="ARBA00022576"/>
    </source>
</evidence>
<evidence type="ECO:0000256" key="15">
    <source>
        <dbReference type="ARBA" id="ARBA00050054"/>
    </source>
</evidence>
<dbReference type="InterPro" id="IPR049704">
    <property type="entry name" value="Aminotrans_3_PPA_site"/>
</dbReference>
<dbReference type="Proteomes" id="UP001501771">
    <property type="component" value="Unassembled WGS sequence"/>
</dbReference>
<dbReference type="CDD" id="cd00610">
    <property type="entry name" value="OAT_like"/>
    <property type="match status" value="1"/>
</dbReference>
<dbReference type="PIRSF" id="PIRSF000521">
    <property type="entry name" value="Transaminase_4ab_Lys_Orn"/>
    <property type="match status" value="1"/>
</dbReference>
<comment type="catalytic activity">
    <reaction evidence="1">
        <text>(S)-3-amino-2-methylpropanoate + 2-oxoglutarate = 2-methyl-3-oxopropanoate + L-glutamate</text>
        <dbReference type="Rhea" id="RHEA:13993"/>
        <dbReference type="ChEBI" id="CHEBI:16810"/>
        <dbReference type="ChEBI" id="CHEBI:29985"/>
        <dbReference type="ChEBI" id="CHEBI:57700"/>
        <dbReference type="ChEBI" id="CHEBI:58655"/>
        <dbReference type="EC" id="2.6.1.22"/>
    </reaction>
</comment>
<dbReference type="InterPro" id="IPR005814">
    <property type="entry name" value="Aminotrans_3"/>
</dbReference>
<evidence type="ECO:0000256" key="2">
    <source>
        <dbReference type="ARBA" id="ARBA00001933"/>
    </source>
</evidence>
<dbReference type="PROSITE" id="PS00600">
    <property type="entry name" value="AA_TRANSFER_CLASS_3"/>
    <property type="match status" value="1"/>
</dbReference>
<keyword evidence="18" id="KW-1185">Reference proteome</keyword>
<gene>
    <name evidence="17" type="primary">gabT</name>
    <name evidence="17" type="ORF">GCM10009844_25530</name>
</gene>
<dbReference type="Gene3D" id="3.40.640.10">
    <property type="entry name" value="Type I PLP-dependent aspartate aminotransferase-like (Major domain)"/>
    <property type="match status" value="1"/>
</dbReference>
<keyword evidence="8" id="KW-0808">Transferase</keyword>
<evidence type="ECO:0000256" key="10">
    <source>
        <dbReference type="ARBA" id="ARBA00029760"/>
    </source>
</evidence>
<proteinExistence type="inferred from homology"/>
<evidence type="ECO:0000256" key="4">
    <source>
        <dbReference type="ARBA" id="ARBA00008954"/>
    </source>
</evidence>
<evidence type="ECO:0000256" key="1">
    <source>
        <dbReference type="ARBA" id="ARBA00001750"/>
    </source>
</evidence>
<reference evidence="17 18" key="1">
    <citation type="journal article" date="2019" name="Int. J. Syst. Evol. Microbiol.">
        <title>The Global Catalogue of Microorganisms (GCM) 10K type strain sequencing project: providing services to taxonomists for standard genome sequencing and annotation.</title>
        <authorList>
            <consortium name="The Broad Institute Genomics Platform"/>
            <consortium name="The Broad Institute Genome Sequencing Center for Infectious Disease"/>
            <person name="Wu L."/>
            <person name="Ma J."/>
        </authorList>
    </citation>
    <scope>NUCLEOTIDE SEQUENCE [LARGE SCALE GENOMIC DNA]</scope>
    <source>
        <strain evidence="17 18">JCM 16022</strain>
    </source>
</reference>
<keyword evidence="7" id="KW-0032">Aminotransferase</keyword>
<evidence type="ECO:0000256" key="5">
    <source>
        <dbReference type="ARBA" id="ARBA00012876"/>
    </source>
</evidence>
<evidence type="ECO:0000256" key="8">
    <source>
        <dbReference type="ARBA" id="ARBA00022679"/>
    </source>
</evidence>
<accession>A0ABN2ZV99</accession>
<evidence type="ECO:0000256" key="12">
    <source>
        <dbReference type="ARBA" id="ARBA00030857"/>
    </source>
</evidence>
<sequence>MASHLTGGPSLPQERRLVTQIPGPASLERLDRKKQHVADGVGTTLPVFVTAAGGGVLVDVDGNSLIDLGSGIAVTSVGNAAPDVVSRVQEQVAAFTHTCFMITPYDGYVDVCAALAELTPGDHAKKSALFNSGAEAVENAVKIARVATGRDAVAVFDHAYHGRTNLTMAMTAKNMPYKQGFGPFAGEVYRAPMSYPFRDGLSGEEAAARAIDVIEKQVGASNLACVVVEPIQGEGGFVVPARGFLPALTEWCTRNDVVFIADEIQTGFCRTGDWFASHHEGVVPDLVTTAKGIAGGLPLAAVTGRADLMDSVHVGGLGGTYGGNPVACAAALGAIEEMHSHDLAGRARQIGALMHERLTAIAGDHPVIGDLRGRGAMMAIELCEPGTTLPDPVRTAAVSAYCHQQGVVTLTCGTWGNVLRLLPPLAISNPLLHEGLDVLAEAFAATA</sequence>
<dbReference type="Pfam" id="PF00202">
    <property type="entry name" value="Aminotran_3"/>
    <property type="match status" value="1"/>
</dbReference>
<comment type="cofactor">
    <cofactor evidence="2">
        <name>pyridoxal 5'-phosphate</name>
        <dbReference type="ChEBI" id="CHEBI:597326"/>
    </cofactor>
</comment>
<dbReference type="InterPro" id="IPR004632">
    <property type="entry name" value="4NH2But_aminotransferase_bac"/>
</dbReference>
<evidence type="ECO:0000256" key="6">
    <source>
        <dbReference type="ARBA" id="ARBA00012912"/>
    </source>
</evidence>
<comment type="caution">
    <text evidence="17">The sequence shown here is derived from an EMBL/GenBank/DDBJ whole genome shotgun (WGS) entry which is preliminary data.</text>
</comment>
<dbReference type="InterPro" id="IPR015422">
    <property type="entry name" value="PyrdxlP-dep_Trfase_small"/>
</dbReference>
<comment type="catalytic activity">
    <reaction evidence="14">
        <text>4-aminobutanoate + 2-oxoglutarate = succinate semialdehyde + L-glutamate</text>
        <dbReference type="Rhea" id="RHEA:23352"/>
        <dbReference type="ChEBI" id="CHEBI:16810"/>
        <dbReference type="ChEBI" id="CHEBI:29985"/>
        <dbReference type="ChEBI" id="CHEBI:57706"/>
        <dbReference type="ChEBI" id="CHEBI:59888"/>
        <dbReference type="EC" id="2.6.1.19"/>
    </reaction>
</comment>
<keyword evidence="9 16" id="KW-0663">Pyridoxal phosphate</keyword>
<evidence type="ECO:0000313" key="18">
    <source>
        <dbReference type="Proteomes" id="UP001501771"/>
    </source>
</evidence>
<evidence type="ECO:0000256" key="13">
    <source>
        <dbReference type="ARBA" id="ARBA00031787"/>
    </source>
</evidence>
<evidence type="ECO:0000256" key="9">
    <source>
        <dbReference type="ARBA" id="ARBA00022898"/>
    </source>
</evidence>